<dbReference type="GO" id="GO:0016192">
    <property type="term" value="P:vesicle-mediated transport"/>
    <property type="evidence" value="ECO:0007669"/>
    <property type="project" value="UniProtKB-KW"/>
</dbReference>
<reference evidence="8 9" key="1">
    <citation type="submission" date="2015-01" db="EMBL/GenBank/DDBJ databases">
        <title>Genome of allotetraploid Gossypium barbadense reveals genomic plasticity and fiber elongation in cotton evolution.</title>
        <authorList>
            <person name="Chen X."/>
            <person name="Liu X."/>
            <person name="Zhao B."/>
            <person name="Zheng H."/>
            <person name="Hu Y."/>
            <person name="Lu G."/>
            <person name="Yang C."/>
            <person name="Chen J."/>
            <person name="Shan C."/>
            <person name="Zhang L."/>
            <person name="Zhou Y."/>
            <person name="Wang L."/>
            <person name="Guo W."/>
            <person name="Bai Y."/>
            <person name="Ruan J."/>
            <person name="Shangguan X."/>
            <person name="Mao Y."/>
            <person name="Jiang J."/>
            <person name="Zhu Y."/>
            <person name="Lei J."/>
            <person name="Kang H."/>
            <person name="Chen S."/>
            <person name="He X."/>
            <person name="Wang R."/>
            <person name="Wang Y."/>
            <person name="Chen J."/>
            <person name="Wang L."/>
            <person name="Yu S."/>
            <person name="Wang B."/>
            <person name="Wei J."/>
            <person name="Song S."/>
            <person name="Lu X."/>
            <person name="Gao Z."/>
            <person name="Gu W."/>
            <person name="Deng X."/>
            <person name="Ma D."/>
            <person name="Wang S."/>
            <person name="Liang W."/>
            <person name="Fang L."/>
            <person name="Cai C."/>
            <person name="Zhu X."/>
            <person name="Zhou B."/>
            <person name="Zhang Y."/>
            <person name="Chen Z."/>
            <person name="Xu S."/>
            <person name="Zhu R."/>
            <person name="Wang S."/>
            <person name="Zhang T."/>
            <person name="Zhao G."/>
        </authorList>
    </citation>
    <scope>NUCLEOTIDE SEQUENCE [LARGE SCALE GENOMIC DNA]</scope>
    <source>
        <strain evidence="9">cv. Xinhai21</strain>
        <tissue evidence="8">Leaf</tissue>
    </source>
</reference>
<comment type="similarity">
    <text evidence="1">Belongs to the small GTPase superfamily. Arf family.</text>
</comment>
<evidence type="ECO:0000313" key="9">
    <source>
        <dbReference type="Proteomes" id="UP000239757"/>
    </source>
</evidence>
<keyword evidence="2" id="KW-0519">Myristate</keyword>
<keyword evidence="6 7" id="KW-0342">GTP-binding</keyword>
<dbReference type="GO" id="GO:0015031">
    <property type="term" value="P:protein transport"/>
    <property type="evidence" value="ECO:0007669"/>
    <property type="project" value="UniProtKB-KW"/>
</dbReference>
<dbReference type="EMBL" id="KZ664942">
    <property type="protein sequence ID" value="PPS02329.1"/>
    <property type="molecule type" value="Genomic_DNA"/>
</dbReference>
<organism evidence="8 9">
    <name type="scientific">Gossypium barbadense</name>
    <name type="common">Sea Island cotton</name>
    <name type="synonym">Hibiscus barbadensis</name>
    <dbReference type="NCBI Taxonomy" id="3634"/>
    <lineage>
        <taxon>Eukaryota</taxon>
        <taxon>Viridiplantae</taxon>
        <taxon>Streptophyta</taxon>
        <taxon>Embryophyta</taxon>
        <taxon>Tracheophyta</taxon>
        <taxon>Spermatophyta</taxon>
        <taxon>Magnoliopsida</taxon>
        <taxon>eudicotyledons</taxon>
        <taxon>Gunneridae</taxon>
        <taxon>Pentapetalae</taxon>
        <taxon>rosids</taxon>
        <taxon>malvids</taxon>
        <taxon>Malvales</taxon>
        <taxon>Malvaceae</taxon>
        <taxon>Malvoideae</taxon>
        <taxon>Gossypium</taxon>
    </lineage>
</organism>
<dbReference type="GO" id="GO:0003924">
    <property type="term" value="F:GTPase activity"/>
    <property type="evidence" value="ECO:0007669"/>
    <property type="project" value="InterPro"/>
</dbReference>
<protein>
    <submittedName>
        <fullName evidence="8">Uncharacterized protein</fullName>
    </submittedName>
</protein>
<evidence type="ECO:0000256" key="2">
    <source>
        <dbReference type="ARBA" id="ARBA00022707"/>
    </source>
</evidence>
<dbReference type="SUPFAM" id="SSF52540">
    <property type="entry name" value="P-loop containing nucleoside triphosphate hydrolases"/>
    <property type="match status" value="1"/>
</dbReference>
<evidence type="ECO:0000256" key="6">
    <source>
        <dbReference type="ARBA" id="ARBA00023134"/>
    </source>
</evidence>
<dbReference type="PANTHER" id="PTHR11711">
    <property type="entry name" value="ADP RIBOSYLATION FACTOR-RELATED"/>
    <property type="match status" value="1"/>
</dbReference>
<evidence type="ECO:0000256" key="7">
    <source>
        <dbReference type="PIRSR" id="PIRSR606689-1"/>
    </source>
</evidence>
<dbReference type="InterPro" id="IPR024156">
    <property type="entry name" value="Small_GTPase_ARF"/>
</dbReference>
<dbReference type="InterPro" id="IPR006689">
    <property type="entry name" value="Small_GTPase_ARF/SAR"/>
</dbReference>
<evidence type="ECO:0000313" key="8">
    <source>
        <dbReference type="EMBL" id="PPS02329.1"/>
    </source>
</evidence>
<dbReference type="OrthoDB" id="1486907at2759"/>
<keyword evidence="5" id="KW-0653">Protein transport</keyword>
<dbReference type="Pfam" id="PF00025">
    <property type="entry name" value="Arf"/>
    <property type="match status" value="1"/>
</dbReference>
<accession>A0A2P5XG51</accession>
<sequence>MATIKKDISTISSKLYGILLNNDRDRVVEAKDALHRMLNECKDELRDVVLLVFANKQDLPDAMNTVEITDKLR</sequence>
<dbReference type="AlphaFoldDB" id="A0A2P5XG51"/>
<evidence type="ECO:0000256" key="1">
    <source>
        <dbReference type="ARBA" id="ARBA00010290"/>
    </source>
</evidence>
<name>A0A2P5XG51_GOSBA</name>
<evidence type="ECO:0000256" key="3">
    <source>
        <dbReference type="ARBA" id="ARBA00022741"/>
    </source>
</evidence>
<evidence type="ECO:0000256" key="4">
    <source>
        <dbReference type="ARBA" id="ARBA00022892"/>
    </source>
</evidence>
<keyword evidence="4" id="KW-0931">ER-Golgi transport</keyword>
<dbReference type="Proteomes" id="UP000239757">
    <property type="component" value="Unassembled WGS sequence"/>
</dbReference>
<keyword evidence="2" id="KW-0449">Lipoprotein</keyword>
<evidence type="ECO:0000256" key="5">
    <source>
        <dbReference type="ARBA" id="ARBA00022927"/>
    </source>
</evidence>
<gene>
    <name evidence="8" type="ORF">GOBAR_AA18343</name>
</gene>
<dbReference type="Gene3D" id="3.40.50.300">
    <property type="entry name" value="P-loop containing nucleotide triphosphate hydrolases"/>
    <property type="match status" value="1"/>
</dbReference>
<dbReference type="InterPro" id="IPR027417">
    <property type="entry name" value="P-loop_NTPase"/>
</dbReference>
<dbReference type="GO" id="GO:0005525">
    <property type="term" value="F:GTP binding"/>
    <property type="evidence" value="ECO:0007669"/>
    <property type="project" value="UniProtKB-KW"/>
</dbReference>
<feature type="binding site" evidence="7">
    <location>
        <begin position="55"/>
        <end position="58"/>
    </location>
    <ligand>
        <name>GTP</name>
        <dbReference type="ChEBI" id="CHEBI:37565"/>
    </ligand>
</feature>
<proteinExistence type="inferred from homology"/>
<keyword evidence="3 7" id="KW-0547">Nucleotide-binding</keyword>
<keyword evidence="5" id="KW-0813">Transport</keyword>